<dbReference type="PROSITE" id="PS51296">
    <property type="entry name" value="RIESKE"/>
    <property type="match status" value="1"/>
</dbReference>
<keyword evidence="6" id="KW-0378">Hydrolase</keyword>
<dbReference type="Pfam" id="PF25451">
    <property type="entry name" value="SCP2_Rv3818"/>
    <property type="match status" value="1"/>
</dbReference>
<accession>A0A4Q1R0D8</accession>
<evidence type="ECO:0000259" key="5">
    <source>
        <dbReference type="PROSITE" id="PS51296"/>
    </source>
</evidence>
<evidence type="ECO:0000256" key="2">
    <source>
        <dbReference type="ARBA" id="ARBA00022723"/>
    </source>
</evidence>
<dbReference type="InterPro" id="IPR050114">
    <property type="entry name" value="UPF0173_UPF0282_UlaG_hydrolase"/>
</dbReference>
<dbReference type="EMBL" id="SDIF01000074">
    <property type="protein sequence ID" value="RXS64259.1"/>
    <property type="molecule type" value="Genomic_DNA"/>
</dbReference>
<dbReference type="Pfam" id="PF00355">
    <property type="entry name" value="Rieske"/>
    <property type="match status" value="1"/>
</dbReference>
<dbReference type="Gene3D" id="3.60.15.10">
    <property type="entry name" value="Ribonuclease Z/Hydroxyacylglutathione hydrolase-like"/>
    <property type="match status" value="1"/>
</dbReference>
<organism evidence="6 7">
    <name type="scientific">Streptomyces sioyaensis</name>
    <dbReference type="NCBI Taxonomy" id="67364"/>
    <lineage>
        <taxon>Bacteria</taxon>
        <taxon>Bacillati</taxon>
        <taxon>Actinomycetota</taxon>
        <taxon>Actinomycetes</taxon>
        <taxon>Kitasatosporales</taxon>
        <taxon>Streptomycetaceae</taxon>
        <taxon>Streptomyces</taxon>
    </lineage>
</organism>
<name>A0A4Q1R0D8_9ACTN</name>
<keyword evidence="3" id="KW-0408">Iron</keyword>
<dbReference type="InterPro" id="IPR057330">
    <property type="entry name" value="SCP2_Rv3818"/>
</dbReference>
<dbReference type="GO" id="GO:0016705">
    <property type="term" value="F:oxidoreductase activity, acting on paired donors, with incorporation or reduction of molecular oxygen"/>
    <property type="evidence" value="ECO:0007669"/>
    <property type="project" value="UniProtKB-ARBA"/>
</dbReference>
<dbReference type="InterPro" id="IPR036866">
    <property type="entry name" value="RibonucZ/Hydroxyglut_hydro"/>
</dbReference>
<dbReference type="SUPFAM" id="SSF56281">
    <property type="entry name" value="Metallo-hydrolase/oxidoreductase"/>
    <property type="match status" value="1"/>
</dbReference>
<gene>
    <name evidence="6" type="ORF">EST54_22855</name>
</gene>
<protein>
    <submittedName>
        <fullName evidence="6">MBL fold metallo-hydrolase</fullName>
    </submittedName>
</protein>
<dbReference type="GeneID" id="95780754"/>
<dbReference type="Pfam" id="PF13483">
    <property type="entry name" value="Lactamase_B_3"/>
    <property type="match status" value="1"/>
</dbReference>
<dbReference type="PANTHER" id="PTHR43546">
    <property type="entry name" value="UPF0173 METAL-DEPENDENT HYDROLASE MJ1163-RELATED"/>
    <property type="match status" value="1"/>
</dbReference>
<keyword evidence="4" id="KW-0411">Iron-sulfur</keyword>
<dbReference type="GO" id="GO:0016787">
    <property type="term" value="F:hydrolase activity"/>
    <property type="evidence" value="ECO:0007669"/>
    <property type="project" value="UniProtKB-KW"/>
</dbReference>
<dbReference type="AlphaFoldDB" id="A0A4Q1R0D8"/>
<dbReference type="SUPFAM" id="SSF50022">
    <property type="entry name" value="ISP domain"/>
    <property type="match status" value="1"/>
</dbReference>
<reference evidence="6 7" key="1">
    <citation type="submission" date="2019-01" db="EMBL/GenBank/DDBJ databases">
        <title>Draft genome sequences of the type strain Streptomyces sioyaensis DSM 40032 and its novel strain, TM32, a thermotolerant antibiotics-producing actinobacterium.</title>
        <authorList>
            <person name="Nakaew N."/>
            <person name="Lumyong S."/>
            <person name="Sloan W.T."/>
            <person name="Sungthong R."/>
        </authorList>
    </citation>
    <scope>NUCLEOTIDE SEQUENCE [LARGE SCALE GENOMIC DNA]</scope>
    <source>
        <strain evidence="6 7">DSM 40032</strain>
    </source>
</reference>
<keyword evidence="2" id="KW-0479">Metal-binding</keyword>
<feature type="domain" description="Rieske" evidence="5">
    <location>
        <begin position="461"/>
        <end position="523"/>
    </location>
</feature>
<comment type="caution">
    <text evidence="6">The sequence shown here is derived from an EMBL/GenBank/DDBJ whole genome shotgun (WGS) entry which is preliminary data.</text>
</comment>
<keyword evidence="7" id="KW-1185">Reference proteome</keyword>
<dbReference type="Proteomes" id="UP000289482">
    <property type="component" value="Unassembled WGS sequence"/>
</dbReference>
<dbReference type="GO" id="GO:0004497">
    <property type="term" value="F:monooxygenase activity"/>
    <property type="evidence" value="ECO:0007669"/>
    <property type="project" value="UniProtKB-ARBA"/>
</dbReference>
<proteinExistence type="predicted"/>
<sequence length="532" mass="59988">MRITSIGHAGLFIESAAGSIVCDPWFTPAYFGSWVPFPDNTGVDPARLAAADYLYISHLHHDHYDPQWLSRYMRKDITVLLPEFPVPDLHHALAGLGFKNFVQTRHNQPLVLGSGLRVQISSVDAPLDGPLGDSGIALDDGRVRIFNQNDARPVELGPIQEFGPLHAHLVQYSGAIWFPGAYTFPARMKRTLGTRKRRNGMARALRYIEQLGAEHVLPFAGPACFLDDELWHLNDVDRDPANPFPDQFAFLDFLREQGFDRAHLFLTGTEVDLHPDGTARVRQIPEEEVARIRDDRRGCLAEYKRKVQPAIDAITGALPQDRSDLVGQLKEYVEPLMKGADHTCAGVNGRILLEVAAVDGGPDENIVFDFLDRRVDRHAGEEARYVFRVRRPLVEELVRGRCANWVDELFLSSRLEISRKGPYNDYVYTFFKSFSPEHMAFVEDYYARADADRHYALADGYVVPRRCPHLQADLTRFGSVKNGVLTCAMHNWDFELATGRCLTSDDRVLAARPATPEDEQAQHPVIPEARPQ</sequence>
<evidence type="ECO:0000256" key="4">
    <source>
        <dbReference type="ARBA" id="ARBA00023014"/>
    </source>
</evidence>
<evidence type="ECO:0000313" key="6">
    <source>
        <dbReference type="EMBL" id="RXS64259.1"/>
    </source>
</evidence>
<dbReference type="RefSeq" id="WP_129249597.1">
    <property type="nucleotide sequence ID" value="NZ_JABZEL010000017.1"/>
</dbReference>
<dbReference type="InterPro" id="IPR036922">
    <property type="entry name" value="Rieske_2Fe-2S_sf"/>
</dbReference>
<evidence type="ECO:0000256" key="1">
    <source>
        <dbReference type="ARBA" id="ARBA00022714"/>
    </source>
</evidence>
<dbReference type="Gene3D" id="2.102.10.10">
    <property type="entry name" value="Rieske [2Fe-2S] iron-sulphur domain"/>
    <property type="match status" value="1"/>
</dbReference>
<dbReference type="InterPro" id="IPR017941">
    <property type="entry name" value="Rieske_2Fe-2S"/>
</dbReference>
<evidence type="ECO:0000313" key="7">
    <source>
        <dbReference type="Proteomes" id="UP000289482"/>
    </source>
</evidence>
<evidence type="ECO:0000256" key="3">
    <source>
        <dbReference type="ARBA" id="ARBA00023004"/>
    </source>
</evidence>
<keyword evidence="1" id="KW-0001">2Fe-2S</keyword>
<dbReference type="GO" id="GO:0046872">
    <property type="term" value="F:metal ion binding"/>
    <property type="evidence" value="ECO:0007669"/>
    <property type="project" value="UniProtKB-KW"/>
</dbReference>
<dbReference type="GO" id="GO:0051537">
    <property type="term" value="F:2 iron, 2 sulfur cluster binding"/>
    <property type="evidence" value="ECO:0007669"/>
    <property type="project" value="UniProtKB-KW"/>
</dbReference>